<evidence type="ECO:0000313" key="3">
    <source>
        <dbReference type="EMBL" id="CAG7589292.1"/>
    </source>
</evidence>
<keyword evidence="1 2" id="KW-0547">Nucleotide-binding</keyword>
<name>A0A8S4C4F5_9ACAR</name>
<dbReference type="InterPro" id="IPR003837">
    <property type="entry name" value="GatC"/>
</dbReference>
<keyword evidence="4" id="KW-1185">Reference proteome</keyword>
<evidence type="ECO:0000313" key="4">
    <source>
        <dbReference type="Proteomes" id="UP000837675"/>
    </source>
</evidence>
<comment type="catalytic activity">
    <reaction evidence="2">
        <text>L-glutamyl-tRNA(Gln) + L-glutamine + ATP + H2O = L-glutaminyl-tRNA(Gln) + L-glutamate + ADP + phosphate + H(+)</text>
        <dbReference type="Rhea" id="RHEA:17521"/>
        <dbReference type="Rhea" id="RHEA-COMP:9681"/>
        <dbReference type="Rhea" id="RHEA-COMP:9684"/>
        <dbReference type="ChEBI" id="CHEBI:15377"/>
        <dbReference type="ChEBI" id="CHEBI:15378"/>
        <dbReference type="ChEBI" id="CHEBI:29985"/>
        <dbReference type="ChEBI" id="CHEBI:30616"/>
        <dbReference type="ChEBI" id="CHEBI:43474"/>
        <dbReference type="ChEBI" id="CHEBI:58359"/>
        <dbReference type="ChEBI" id="CHEBI:78520"/>
        <dbReference type="ChEBI" id="CHEBI:78521"/>
        <dbReference type="ChEBI" id="CHEBI:456216"/>
    </reaction>
</comment>
<dbReference type="Proteomes" id="UP000837675">
    <property type="component" value="Unassembled WGS sequence"/>
</dbReference>
<dbReference type="GO" id="GO:0006450">
    <property type="term" value="P:regulation of translational fidelity"/>
    <property type="evidence" value="ECO:0007669"/>
    <property type="project" value="InterPro"/>
</dbReference>
<evidence type="ECO:0000256" key="1">
    <source>
        <dbReference type="ARBA" id="ARBA00022741"/>
    </source>
</evidence>
<dbReference type="GO" id="GO:0070681">
    <property type="term" value="P:glutaminyl-tRNAGln biosynthesis via transamidation"/>
    <property type="evidence" value="ECO:0007669"/>
    <property type="project" value="UniProtKB-UniRule"/>
</dbReference>
<dbReference type="GO" id="GO:0005524">
    <property type="term" value="F:ATP binding"/>
    <property type="evidence" value="ECO:0007669"/>
    <property type="project" value="UniProtKB-KW"/>
</dbReference>
<comment type="caution">
    <text evidence="3">The sequence shown here is derived from an EMBL/GenBank/DDBJ whole genome shotgun (WGS) entry which is preliminary data.</text>
</comment>
<keyword evidence="2" id="KW-0496">Mitochondrion</keyword>
<keyword evidence="2" id="KW-0067">ATP-binding</keyword>
<dbReference type="GO" id="GO:0005739">
    <property type="term" value="C:mitochondrion"/>
    <property type="evidence" value="ECO:0007669"/>
    <property type="project" value="UniProtKB-SubCell"/>
</dbReference>
<comment type="similarity">
    <text evidence="2">Belongs to the GatC family.</text>
</comment>
<sequence>MDKITLEQAKKVAFLSRIHFSDSHLEKITKELDEVLRWIEKIQGLNTDNINPLVNPNDEALTFLEDVADNINLQQEILKNAPKAKYGYFVVPKVIE</sequence>
<dbReference type="NCBIfam" id="TIGR00135">
    <property type="entry name" value="gatC"/>
    <property type="match status" value="1"/>
</dbReference>
<protein>
    <recommendedName>
        <fullName evidence="2">Glutamyl-tRNA(Gln) amidotransferase subunit C, mitochondrial</fullName>
        <shortName evidence="2">Glu-AdT subunit C</shortName>
        <ecNumber evidence="2">6.3.5.-</ecNumber>
    </recommendedName>
</protein>
<dbReference type="GO" id="GO:0030956">
    <property type="term" value="C:glutamyl-tRNA(Gln) amidotransferase complex"/>
    <property type="evidence" value="ECO:0007669"/>
    <property type="project" value="UniProtKB-UniRule"/>
</dbReference>
<comment type="function">
    <text evidence="2">Allows the formation of correctly charged Gln-tRNA(Gln) through the transamidation of misacylated Glu-tRNA(Gln) in the mitochondria. The reaction takes place in the presence of glutamine and ATP through an activated gamma-phospho-Glu-tRNA(Gln).</text>
</comment>
<accession>A0A8S4C4F5</accession>
<organism evidence="3 4">
    <name type="scientific">Hyalomma marginatum</name>
    <dbReference type="NCBI Taxonomy" id="34627"/>
    <lineage>
        <taxon>Eukaryota</taxon>
        <taxon>Metazoa</taxon>
        <taxon>Ecdysozoa</taxon>
        <taxon>Arthropoda</taxon>
        <taxon>Chelicerata</taxon>
        <taxon>Arachnida</taxon>
        <taxon>Acari</taxon>
        <taxon>Parasitiformes</taxon>
        <taxon>Ixodida</taxon>
        <taxon>Ixodoidea</taxon>
        <taxon>Ixodidae</taxon>
        <taxon>Hyalomminae</taxon>
        <taxon>Hyalomma</taxon>
    </lineage>
</organism>
<dbReference type="InterPro" id="IPR036113">
    <property type="entry name" value="Asp/Glu-ADT_sf_sub_c"/>
</dbReference>
<dbReference type="EMBL" id="CAJVAF010000030">
    <property type="protein sequence ID" value="CAG7589292.1"/>
    <property type="molecule type" value="Genomic_DNA"/>
</dbReference>
<dbReference type="SUPFAM" id="SSF141000">
    <property type="entry name" value="Glu-tRNAGln amidotransferase C subunit"/>
    <property type="match status" value="1"/>
</dbReference>
<evidence type="ECO:0000256" key="2">
    <source>
        <dbReference type="HAMAP-Rule" id="MF_03149"/>
    </source>
</evidence>
<dbReference type="GO" id="GO:0050567">
    <property type="term" value="F:glutaminyl-tRNA synthase (glutamine-hydrolyzing) activity"/>
    <property type="evidence" value="ECO:0007669"/>
    <property type="project" value="UniProtKB-UniRule"/>
</dbReference>
<dbReference type="PANTHER" id="PTHR15004">
    <property type="entry name" value="GLUTAMYL-TRNA(GLN) AMIDOTRANSFERASE SUBUNIT C, MITOCHONDRIAL"/>
    <property type="match status" value="1"/>
</dbReference>
<comment type="subcellular location">
    <subcellularLocation>
        <location evidence="2">Mitochondrion</location>
    </subcellularLocation>
</comment>
<dbReference type="AlphaFoldDB" id="A0A8S4C4F5"/>
<dbReference type="Gene3D" id="1.10.20.60">
    <property type="entry name" value="Glu-tRNAGln amidotransferase C subunit, N-terminal domain"/>
    <property type="match status" value="1"/>
</dbReference>
<keyword evidence="2" id="KW-0436">Ligase</keyword>
<dbReference type="Pfam" id="PF02686">
    <property type="entry name" value="GatC"/>
    <property type="match status" value="1"/>
</dbReference>
<dbReference type="PANTHER" id="PTHR15004:SF0">
    <property type="entry name" value="GLUTAMYL-TRNA(GLN) AMIDOTRANSFERASE SUBUNIT C, MITOCHONDRIAL"/>
    <property type="match status" value="1"/>
</dbReference>
<dbReference type="GO" id="GO:0032543">
    <property type="term" value="P:mitochondrial translation"/>
    <property type="evidence" value="ECO:0007669"/>
    <property type="project" value="UniProtKB-UniRule"/>
</dbReference>
<proteinExistence type="inferred from homology"/>
<dbReference type="HAMAP" id="MF_00122">
    <property type="entry name" value="GatC"/>
    <property type="match status" value="1"/>
</dbReference>
<dbReference type="EC" id="6.3.5.-" evidence="2"/>
<reference evidence="3" key="1">
    <citation type="submission" date="2021-06" db="EMBL/GenBank/DDBJ databases">
        <authorList>
            <person name="Nardi T."/>
            <person name="Nardi T."/>
        </authorList>
    </citation>
    <scope>NUCLEOTIDE SEQUENCE</scope>
</reference>
<keyword evidence="2" id="KW-0648">Protein biosynthesis</keyword>
<gene>
    <name evidence="3" type="ORF">MHYMCMPASI_00121</name>
</gene>
<comment type="subunit">
    <text evidence="2">Subunit of the heterotrimeric GatCAB amidotransferase (AdT) complex, composed of A, B and C subunits.</text>
</comment>